<dbReference type="Proteomes" id="UP000813463">
    <property type="component" value="Chromosome 5"/>
</dbReference>
<dbReference type="PANTHER" id="PTHR36806">
    <property type="entry name" value="ADENINE PHOSPHORIBOSYLTRANSFERASE"/>
    <property type="match status" value="1"/>
</dbReference>
<proteinExistence type="predicted"/>
<reference evidence="2" key="1">
    <citation type="journal article" date="2021" name="Nat. Commun.">
        <title>Genomic analyses provide insights into spinach domestication and the genetic basis of agronomic traits.</title>
        <authorList>
            <person name="Cai X."/>
            <person name="Sun X."/>
            <person name="Xu C."/>
            <person name="Sun H."/>
            <person name="Wang X."/>
            <person name="Ge C."/>
            <person name="Zhang Z."/>
            <person name="Wang Q."/>
            <person name="Fei Z."/>
            <person name="Jiao C."/>
            <person name="Wang Q."/>
        </authorList>
    </citation>
    <scope>NUCLEOTIDE SEQUENCE [LARGE SCALE GENOMIC DNA]</scope>
    <source>
        <strain evidence="2">cv. Varoflay</strain>
    </source>
</reference>
<feature type="signal peptide" evidence="1">
    <location>
        <begin position="1"/>
        <end position="29"/>
    </location>
</feature>
<evidence type="ECO:0000313" key="2">
    <source>
        <dbReference type="Proteomes" id="UP000813463"/>
    </source>
</evidence>
<protein>
    <submittedName>
        <fullName evidence="3">Uncharacterized protein isoform X1</fullName>
    </submittedName>
</protein>
<dbReference type="RefSeq" id="XP_021852556.1">
    <property type="nucleotide sequence ID" value="XM_021996864.2"/>
</dbReference>
<keyword evidence="2" id="KW-1185">Reference proteome</keyword>
<organism evidence="2 3">
    <name type="scientific">Spinacia oleracea</name>
    <name type="common">Spinach</name>
    <dbReference type="NCBI Taxonomy" id="3562"/>
    <lineage>
        <taxon>Eukaryota</taxon>
        <taxon>Viridiplantae</taxon>
        <taxon>Streptophyta</taxon>
        <taxon>Embryophyta</taxon>
        <taxon>Tracheophyta</taxon>
        <taxon>Spermatophyta</taxon>
        <taxon>Magnoliopsida</taxon>
        <taxon>eudicotyledons</taxon>
        <taxon>Gunneridae</taxon>
        <taxon>Pentapetalae</taxon>
        <taxon>Caryophyllales</taxon>
        <taxon>Chenopodiaceae</taxon>
        <taxon>Chenopodioideae</taxon>
        <taxon>Anserineae</taxon>
        <taxon>Spinacia</taxon>
    </lineage>
</organism>
<dbReference type="OrthoDB" id="641593at2759"/>
<gene>
    <name evidence="3" type="primary">LOC110792065</name>
</gene>
<name>A0A9R0INU0_SPIOL</name>
<dbReference type="GeneID" id="110792065"/>
<keyword evidence="1" id="KW-0732">Signal</keyword>
<dbReference type="AlphaFoldDB" id="A0A9R0INU0"/>
<sequence length="215" mass="24180">MAKPSPGSPIISLLLLCLLVFTPPNPTDALVSYSQLRTLLSLSHSLSSRVATLRASRGDTEGARRARFIAGKLNYGLGLKLWPTIWSMGWDYLRNYAWRDTMSFRDAFGIAADFNELLSSLSELTRLRSDSQRAAWVARHYKSVLRVSKSMFNRLLSVFSKSGPLRELVETLKEEMEGEFLKDCLEVGSNDLKGLVHILKDLASPYTNVNDHQEL</sequence>
<dbReference type="KEGG" id="soe:110792065"/>
<reference evidence="3" key="2">
    <citation type="submission" date="2025-08" db="UniProtKB">
        <authorList>
            <consortium name="RefSeq"/>
        </authorList>
    </citation>
    <scope>IDENTIFICATION</scope>
    <source>
        <tissue evidence="3">Leaf</tissue>
    </source>
</reference>
<evidence type="ECO:0000313" key="3">
    <source>
        <dbReference type="RefSeq" id="XP_021852556.1"/>
    </source>
</evidence>
<feature type="chain" id="PRO_5040463480" evidence="1">
    <location>
        <begin position="30"/>
        <end position="215"/>
    </location>
</feature>
<evidence type="ECO:0000256" key="1">
    <source>
        <dbReference type="SAM" id="SignalP"/>
    </source>
</evidence>
<accession>A0A9R0INU0</accession>